<reference evidence="2 3" key="1">
    <citation type="submission" date="2016-08" db="EMBL/GenBank/DDBJ databases">
        <title>Analysis of Carbohydrate Active Enzymes in Thermogemmatispora T81 Reveals Carbohydrate Degradation Ability.</title>
        <authorList>
            <person name="Tomazini A."/>
            <person name="Lal S."/>
            <person name="Stott M."/>
            <person name="Henrissat B."/>
            <person name="Polikarpov I."/>
            <person name="Sparling R."/>
            <person name="Levin D.B."/>
        </authorList>
    </citation>
    <scope>NUCLEOTIDE SEQUENCE [LARGE SCALE GENOMIC DNA]</scope>
    <source>
        <strain evidence="2 3">T81</strain>
    </source>
</reference>
<dbReference type="GO" id="GO:0003677">
    <property type="term" value="F:DNA binding"/>
    <property type="evidence" value="ECO:0007669"/>
    <property type="project" value="InterPro"/>
</dbReference>
<comment type="caution">
    <text evidence="2">The sequence shown here is derived from an EMBL/GenBank/DDBJ whole genome shotgun (WGS) entry which is preliminary data.</text>
</comment>
<dbReference type="InterPro" id="IPR010982">
    <property type="entry name" value="Lambda_DNA-bd_dom_sf"/>
</dbReference>
<dbReference type="Gene3D" id="1.10.260.40">
    <property type="entry name" value="lambda repressor-like DNA-binding domains"/>
    <property type="match status" value="1"/>
</dbReference>
<dbReference type="SUPFAM" id="SSF55781">
    <property type="entry name" value="GAF domain-like"/>
    <property type="match status" value="1"/>
</dbReference>
<dbReference type="InterPro" id="IPR001387">
    <property type="entry name" value="Cro/C1-type_HTH"/>
</dbReference>
<name>A0A328VK23_9CHLR</name>
<dbReference type="EMBL" id="MCIF01000002">
    <property type="protein sequence ID" value="RAQ98026.1"/>
    <property type="molecule type" value="Genomic_DNA"/>
</dbReference>
<dbReference type="CDD" id="cd00093">
    <property type="entry name" value="HTH_XRE"/>
    <property type="match status" value="1"/>
</dbReference>
<sequence>MQQSRNWRELLASLISDPRQKQTLANKLGVTPLTLTRWAEGESQPRPQNLRLLAEALPQYRAELQQAFGEEFGLANLGEPMLELEEEEIPSAFYARVLNTHATALAMLRFWSIASLILQQAIGQLDPHQVGIAITVVQCMPPSGPAGKVRSLRKRVGIGTGPWQSSVEQKAGFLGAESLAGYTVAQGRLIVIQDLMRDQGYYPARPIEGEVGCAIAPILRSSCVAGGLLVSSTRPDFFSPGRSRLVQEYADLLALAFEPHEFYELQLIDLQTMPPEHVQEEHFKHFQRRVAALMREAALNDRPLKVTQAELLVWQQLEEELLGLPLPDLQE</sequence>
<accession>A0A328VK23</accession>
<dbReference type="OrthoDB" id="145547at2"/>
<evidence type="ECO:0000313" key="3">
    <source>
        <dbReference type="Proteomes" id="UP000248706"/>
    </source>
</evidence>
<dbReference type="Pfam" id="PF01381">
    <property type="entry name" value="HTH_3"/>
    <property type="match status" value="1"/>
</dbReference>
<dbReference type="RefSeq" id="WP_112432937.1">
    <property type="nucleotide sequence ID" value="NZ_MCIF01000002.1"/>
</dbReference>
<dbReference type="Gene3D" id="3.30.450.40">
    <property type="match status" value="1"/>
</dbReference>
<gene>
    <name evidence="2" type="ORF">A4R35_20975</name>
</gene>
<keyword evidence="3" id="KW-1185">Reference proteome</keyword>
<protein>
    <recommendedName>
        <fullName evidence="1">HTH cro/C1-type domain-containing protein</fullName>
    </recommendedName>
</protein>
<evidence type="ECO:0000259" key="1">
    <source>
        <dbReference type="Pfam" id="PF01381"/>
    </source>
</evidence>
<evidence type="ECO:0000313" key="2">
    <source>
        <dbReference type="EMBL" id="RAQ98026.1"/>
    </source>
</evidence>
<dbReference type="InterPro" id="IPR029016">
    <property type="entry name" value="GAF-like_dom_sf"/>
</dbReference>
<feature type="domain" description="HTH cro/C1-type" evidence="1">
    <location>
        <begin position="21"/>
        <end position="58"/>
    </location>
</feature>
<proteinExistence type="predicted"/>
<organism evidence="2 3">
    <name type="scientific">Thermogemmatispora tikiterensis</name>
    <dbReference type="NCBI Taxonomy" id="1825093"/>
    <lineage>
        <taxon>Bacteria</taxon>
        <taxon>Bacillati</taxon>
        <taxon>Chloroflexota</taxon>
        <taxon>Ktedonobacteria</taxon>
        <taxon>Thermogemmatisporales</taxon>
        <taxon>Thermogemmatisporaceae</taxon>
        <taxon>Thermogemmatispora</taxon>
    </lineage>
</organism>
<dbReference type="Proteomes" id="UP000248706">
    <property type="component" value="Unassembled WGS sequence"/>
</dbReference>
<dbReference type="AlphaFoldDB" id="A0A328VK23"/>